<evidence type="ECO:0000313" key="14">
    <source>
        <dbReference type="Proteomes" id="UP000823613"/>
    </source>
</evidence>
<dbReference type="GO" id="GO:0005524">
    <property type="term" value="F:ATP binding"/>
    <property type="evidence" value="ECO:0007669"/>
    <property type="project" value="UniProtKB-UniRule"/>
</dbReference>
<comment type="catalytic activity">
    <reaction evidence="9 11">
        <text>dTMP + ATP = dTDP + ADP</text>
        <dbReference type="Rhea" id="RHEA:13517"/>
        <dbReference type="ChEBI" id="CHEBI:30616"/>
        <dbReference type="ChEBI" id="CHEBI:58369"/>
        <dbReference type="ChEBI" id="CHEBI:63528"/>
        <dbReference type="ChEBI" id="CHEBI:456216"/>
        <dbReference type="EC" id="2.7.4.9"/>
    </reaction>
</comment>
<dbReference type="EMBL" id="JADIMY010000117">
    <property type="protein sequence ID" value="MBO8428050.1"/>
    <property type="molecule type" value="Genomic_DNA"/>
</dbReference>
<dbReference type="EC" id="2.7.4.9" evidence="2 11"/>
<evidence type="ECO:0000256" key="6">
    <source>
        <dbReference type="ARBA" id="ARBA00022741"/>
    </source>
</evidence>
<protein>
    <recommendedName>
        <fullName evidence="3 11">Thymidylate kinase</fullName>
        <ecNumber evidence="2 11">2.7.4.9</ecNumber>
    </recommendedName>
    <alternativeName>
        <fullName evidence="11">dTMP kinase</fullName>
    </alternativeName>
</protein>
<dbReference type="GO" id="GO:0004798">
    <property type="term" value="F:dTMP kinase activity"/>
    <property type="evidence" value="ECO:0007669"/>
    <property type="project" value="UniProtKB-UniRule"/>
</dbReference>
<name>A0A9D9DL26_9BACL</name>
<keyword evidence="5 11" id="KW-0545">Nucleotide biosynthesis</keyword>
<feature type="domain" description="Thymidylate kinase-like" evidence="12">
    <location>
        <begin position="6"/>
        <end position="195"/>
    </location>
</feature>
<evidence type="ECO:0000256" key="7">
    <source>
        <dbReference type="ARBA" id="ARBA00022777"/>
    </source>
</evidence>
<evidence type="ECO:0000259" key="12">
    <source>
        <dbReference type="Pfam" id="PF02223"/>
    </source>
</evidence>
<feature type="binding site" evidence="11">
    <location>
        <begin position="7"/>
        <end position="14"/>
    </location>
    <ligand>
        <name>ATP</name>
        <dbReference type="ChEBI" id="CHEBI:30616"/>
    </ligand>
</feature>
<evidence type="ECO:0000256" key="11">
    <source>
        <dbReference type="HAMAP-Rule" id="MF_00165"/>
    </source>
</evidence>
<dbReference type="GO" id="GO:0006235">
    <property type="term" value="P:dTTP biosynthetic process"/>
    <property type="evidence" value="ECO:0007669"/>
    <property type="project" value="UniProtKB-UniRule"/>
</dbReference>
<dbReference type="HAMAP" id="MF_00165">
    <property type="entry name" value="Thymidylate_kinase"/>
    <property type="match status" value="1"/>
</dbReference>
<evidence type="ECO:0000256" key="8">
    <source>
        <dbReference type="ARBA" id="ARBA00022840"/>
    </source>
</evidence>
<comment type="similarity">
    <text evidence="1 11">Belongs to the thymidylate kinase family.</text>
</comment>
<evidence type="ECO:0000256" key="4">
    <source>
        <dbReference type="ARBA" id="ARBA00022679"/>
    </source>
</evidence>
<dbReference type="InterPro" id="IPR018094">
    <property type="entry name" value="Thymidylate_kinase"/>
</dbReference>
<dbReference type="InterPro" id="IPR039430">
    <property type="entry name" value="Thymidylate_kin-like_dom"/>
</dbReference>
<dbReference type="NCBIfam" id="TIGR00041">
    <property type="entry name" value="DTMP_kinase"/>
    <property type="match status" value="1"/>
</dbReference>
<dbReference type="CDD" id="cd01672">
    <property type="entry name" value="TMPK"/>
    <property type="match status" value="1"/>
</dbReference>
<gene>
    <name evidence="11" type="primary">tmk</name>
    <name evidence="13" type="ORF">IAC58_05875</name>
</gene>
<dbReference type="FunFam" id="3.40.50.300:FF:000225">
    <property type="entry name" value="Thymidylate kinase"/>
    <property type="match status" value="1"/>
</dbReference>
<dbReference type="AlphaFoldDB" id="A0A9D9DL26"/>
<organism evidence="13 14">
    <name type="scientific">Candidatus Onthovivens merdipullorum</name>
    <dbReference type="NCBI Taxonomy" id="2840889"/>
    <lineage>
        <taxon>Bacteria</taxon>
        <taxon>Bacillati</taxon>
        <taxon>Bacillota</taxon>
        <taxon>Bacilli</taxon>
        <taxon>Bacillales</taxon>
        <taxon>Candidatus Onthovivens</taxon>
    </lineage>
</organism>
<dbReference type="SUPFAM" id="SSF52540">
    <property type="entry name" value="P-loop containing nucleoside triphosphate hydrolases"/>
    <property type="match status" value="1"/>
</dbReference>
<dbReference type="Gene3D" id="3.40.50.300">
    <property type="entry name" value="P-loop containing nucleotide triphosphate hydrolases"/>
    <property type="match status" value="1"/>
</dbReference>
<dbReference type="InterPro" id="IPR027417">
    <property type="entry name" value="P-loop_NTPase"/>
</dbReference>
<accession>A0A9D9DL26</accession>
<dbReference type="GO" id="GO:0005829">
    <property type="term" value="C:cytosol"/>
    <property type="evidence" value="ECO:0007669"/>
    <property type="project" value="TreeGrafter"/>
</dbReference>
<dbReference type="Proteomes" id="UP000823613">
    <property type="component" value="Unassembled WGS sequence"/>
</dbReference>
<reference evidence="13" key="2">
    <citation type="journal article" date="2021" name="PeerJ">
        <title>Extensive microbial diversity within the chicken gut microbiome revealed by metagenomics and culture.</title>
        <authorList>
            <person name="Gilroy R."/>
            <person name="Ravi A."/>
            <person name="Getino M."/>
            <person name="Pursley I."/>
            <person name="Horton D.L."/>
            <person name="Alikhan N.F."/>
            <person name="Baker D."/>
            <person name="Gharbi K."/>
            <person name="Hall N."/>
            <person name="Watson M."/>
            <person name="Adriaenssens E.M."/>
            <person name="Foster-Nyarko E."/>
            <person name="Jarju S."/>
            <person name="Secka A."/>
            <person name="Antonio M."/>
            <person name="Oren A."/>
            <person name="Chaudhuri R.R."/>
            <person name="La Ragione R."/>
            <person name="Hildebrand F."/>
            <person name="Pallen M.J."/>
        </authorList>
    </citation>
    <scope>NUCLEOTIDE SEQUENCE</scope>
    <source>
        <strain evidence="13">11159</strain>
    </source>
</reference>
<comment type="caution">
    <text evidence="13">The sequence shown here is derived from an EMBL/GenBank/DDBJ whole genome shotgun (WGS) entry which is preliminary data.</text>
</comment>
<dbReference type="PANTHER" id="PTHR10344">
    <property type="entry name" value="THYMIDYLATE KINASE"/>
    <property type="match status" value="1"/>
</dbReference>
<dbReference type="PROSITE" id="PS01331">
    <property type="entry name" value="THYMIDYLATE_KINASE"/>
    <property type="match status" value="1"/>
</dbReference>
<dbReference type="GO" id="GO:0006227">
    <property type="term" value="P:dUDP biosynthetic process"/>
    <property type="evidence" value="ECO:0007669"/>
    <property type="project" value="TreeGrafter"/>
</dbReference>
<dbReference type="PANTHER" id="PTHR10344:SF4">
    <property type="entry name" value="UMP-CMP KINASE 2, MITOCHONDRIAL"/>
    <property type="match status" value="1"/>
</dbReference>
<dbReference type="GO" id="GO:0006233">
    <property type="term" value="P:dTDP biosynthetic process"/>
    <property type="evidence" value="ECO:0007669"/>
    <property type="project" value="InterPro"/>
</dbReference>
<dbReference type="InterPro" id="IPR018095">
    <property type="entry name" value="Thymidylate_kin_CS"/>
</dbReference>
<evidence type="ECO:0000256" key="3">
    <source>
        <dbReference type="ARBA" id="ARBA00017144"/>
    </source>
</evidence>
<keyword evidence="6 11" id="KW-0547">Nucleotide-binding</keyword>
<comment type="function">
    <text evidence="10 11">Phosphorylation of dTMP to form dTDP in both de novo and salvage pathways of dTTP synthesis.</text>
</comment>
<evidence type="ECO:0000256" key="5">
    <source>
        <dbReference type="ARBA" id="ARBA00022727"/>
    </source>
</evidence>
<evidence type="ECO:0000256" key="9">
    <source>
        <dbReference type="ARBA" id="ARBA00048743"/>
    </source>
</evidence>
<dbReference type="Pfam" id="PF02223">
    <property type="entry name" value="Thymidylate_kin"/>
    <property type="match status" value="1"/>
</dbReference>
<evidence type="ECO:0000256" key="2">
    <source>
        <dbReference type="ARBA" id="ARBA00012980"/>
    </source>
</evidence>
<evidence type="ECO:0000313" key="13">
    <source>
        <dbReference type="EMBL" id="MBO8428050.1"/>
    </source>
</evidence>
<keyword evidence="7 11" id="KW-0418">Kinase</keyword>
<keyword evidence="4 11" id="KW-0808">Transferase</keyword>
<evidence type="ECO:0000256" key="10">
    <source>
        <dbReference type="ARBA" id="ARBA00057735"/>
    </source>
</evidence>
<reference evidence="13" key="1">
    <citation type="submission" date="2020-10" db="EMBL/GenBank/DDBJ databases">
        <authorList>
            <person name="Gilroy R."/>
        </authorList>
    </citation>
    <scope>NUCLEOTIDE SEQUENCE</scope>
    <source>
        <strain evidence="13">11159</strain>
    </source>
</reference>
<sequence>MFISAEGVEGCGKTTILKMIYEKLLKEGYKVLLAREPGGVKISEQIRNIILNKENTDLDNRSEALLFAASRRQLLVEKIYPALNNGYIVLCDRFVDSSLAYQGGGKGLGVENVLNINLFATNNTLPNLTLLFDIDPSLGLERIRENKNREVNRLDLERLDFYNKVRNTFLDLSKKYSNRYYVLDASKSIDEVFNEAYKKVIEVINGNN</sequence>
<evidence type="ECO:0000256" key="1">
    <source>
        <dbReference type="ARBA" id="ARBA00009776"/>
    </source>
</evidence>
<proteinExistence type="inferred from homology"/>
<keyword evidence="8 11" id="KW-0067">ATP-binding</keyword>